<evidence type="ECO:0000313" key="2">
    <source>
        <dbReference type="EMBL" id="MZL70392.1"/>
    </source>
</evidence>
<dbReference type="GO" id="GO:0016747">
    <property type="term" value="F:acyltransferase activity, transferring groups other than amino-acyl groups"/>
    <property type="evidence" value="ECO:0007669"/>
    <property type="project" value="InterPro"/>
</dbReference>
<dbReference type="SUPFAM" id="SSF55729">
    <property type="entry name" value="Acyl-CoA N-acyltransferases (Nat)"/>
    <property type="match status" value="1"/>
</dbReference>
<proteinExistence type="predicted"/>
<comment type="caution">
    <text evidence="3">The sequence shown here is derived from an EMBL/GenBank/DDBJ whole genome shotgun (WGS) entry which is preliminary data.</text>
</comment>
<feature type="domain" description="N-acetyltransferase" evidence="1">
    <location>
        <begin position="1"/>
        <end position="160"/>
    </location>
</feature>
<accession>A0AAQ1MER2</accession>
<dbReference type="PROSITE" id="PS51186">
    <property type="entry name" value="GNAT"/>
    <property type="match status" value="1"/>
</dbReference>
<gene>
    <name evidence="2" type="ORF">GT747_11570</name>
    <name evidence="3" type="ORF">SAMN05444424_2101</name>
</gene>
<dbReference type="AlphaFoldDB" id="A0AAQ1MER2"/>
<sequence length="192" mass="21695">MNCRPLTAKEVRALYARHLSRDFPPAERKPLAAILSLLRRGRYLCLGGFAGAELRAYAFFTRVPEGPCWLLDYYAVCQGGRGQGAGSAFWRQLPGQLDGCQGLLIEVEDPDTAPTAPERETRRRRIRFYLKNGARETGCRCRLFGVEYRILFFPVARDFPDREIPALLDAVYRATIPGPVYRRQVAFPPAGE</sequence>
<protein>
    <recommendedName>
        <fullName evidence="1">N-acetyltransferase domain-containing protein</fullName>
    </recommendedName>
</protein>
<evidence type="ECO:0000313" key="5">
    <source>
        <dbReference type="Proteomes" id="UP000474718"/>
    </source>
</evidence>
<dbReference type="EMBL" id="WWVX01000008">
    <property type="protein sequence ID" value="MZL70392.1"/>
    <property type="molecule type" value="Genomic_DNA"/>
</dbReference>
<organism evidence="3 4">
    <name type="scientific">Bittarella massiliensis</name>
    <name type="common">ex Durand et al. 2017</name>
    <dbReference type="NCBI Taxonomy" id="1720313"/>
    <lineage>
        <taxon>Bacteria</taxon>
        <taxon>Bacillati</taxon>
        <taxon>Bacillota</taxon>
        <taxon>Clostridia</taxon>
        <taxon>Eubacteriales</taxon>
        <taxon>Oscillospiraceae</taxon>
        <taxon>Bittarella (ex Durand et al. 2017)</taxon>
    </lineage>
</organism>
<dbReference type="RefSeq" id="WP_021660215.1">
    <property type="nucleotide sequence ID" value="NZ_FQVY01000003.1"/>
</dbReference>
<dbReference type="InterPro" id="IPR016181">
    <property type="entry name" value="Acyl_CoA_acyltransferase"/>
</dbReference>
<evidence type="ECO:0000313" key="4">
    <source>
        <dbReference type="Proteomes" id="UP000184089"/>
    </source>
</evidence>
<name>A0AAQ1MER2_9FIRM</name>
<dbReference type="Proteomes" id="UP000474718">
    <property type="component" value="Unassembled WGS sequence"/>
</dbReference>
<dbReference type="InterPro" id="IPR000182">
    <property type="entry name" value="GNAT_dom"/>
</dbReference>
<evidence type="ECO:0000313" key="3">
    <source>
        <dbReference type="EMBL" id="SHG32106.1"/>
    </source>
</evidence>
<evidence type="ECO:0000259" key="1">
    <source>
        <dbReference type="PROSITE" id="PS51186"/>
    </source>
</evidence>
<reference evidence="3" key="2">
    <citation type="submission" date="2016-11" db="EMBL/GenBank/DDBJ databases">
        <authorList>
            <person name="Varghese N."/>
            <person name="Submissions S."/>
        </authorList>
    </citation>
    <scope>NUCLEOTIDE SEQUENCE</scope>
    <source>
        <strain evidence="3">DSM 4029</strain>
    </source>
</reference>
<dbReference type="Proteomes" id="UP000184089">
    <property type="component" value="Unassembled WGS sequence"/>
</dbReference>
<reference evidence="2 5" key="3">
    <citation type="journal article" date="2019" name="Nat. Med.">
        <title>A library of human gut bacterial isolates paired with longitudinal multiomics data enables mechanistic microbiome research.</title>
        <authorList>
            <person name="Poyet M."/>
            <person name="Groussin M."/>
            <person name="Gibbons S.M."/>
            <person name="Avila-Pacheco J."/>
            <person name="Jiang X."/>
            <person name="Kearney S.M."/>
            <person name="Perrotta A.R."/>
            <person name="Berdy B."/>
            <person name="Zhao S."/>
            <person name="Lieberman T.D."/>
            <person name="Swanson P.K."/>
            <person name="Smith M."/>
            <person name="Roesemann S."/>
            <person name="Alexander J.E."/>
            <person name="Rich S.A."/>
            <person name="Livny J."/>
            <person name="Vlamakis H."/>
            <person name="Clish C."/>
            <person name="Bullock K."/>
            <person name="Deik A."/>
            <person name="Scott J."/>
            <person name="Pierce K.A."/>
            <person name="Xavier R.J."/>
            <person name="Alm E.J."/>
        </authorList>
    </citation>
    <scope>NUCLEOTIDE SEQUENCE [LARGE SCALE GENOMIC DNA]</scope>
    <source>
        <strain evidence="2 5">BIOML-A2</strain>
    </source>
</reference>
<keyword evidence="5" id="KW-1185">Reference proteome</keyword>
<dbReference type="EMBL" id="FQVY01000003">
    <property type="protein sequence ID" value="SHG32106.1"/>
    <property type="molecule type" value="Genomic_DNA"/>
</dbReference>
<reference evidence="4" key="1">
    <citation type="submission" date="2016-11" db="EMBL/GenBank/DDBJ databases">
        <authorList>
            <person name="Jaros S."/>
            <person name="Januszkiewicz K."/>
            <person name="Wedrychowicz H."/>
        </authorList>
    </citation>
    <scope>NUCLEOTIDE SEQUENCE [LARGE SCALE GENOMIC DNA]</scope>
    <source>
        <strain evidence="4">DSM 4029</strain>
    </source>
</reference>
<dbReference type="Gene3D" id="3.40.630.30">
    <property type="match status" value="1"/>
</dbReference>